<comment type="caution">
    <text evidence="1">The sequence shown here is derived from an EMBL/GenBank/DDBJ whole genome shotgun (WGS) entry which is preliminary data.</text>
</comment>
<proteinExistence type="predicted"/>
<reference evidence="1 2" key="1">
    <citation type="submission" date="2020-04" db="EMBL/GenBank/DDBJ databases">
        <title>Perkinsus olseni comparative genomics.</title>
        <authorList>
            <person name="Bogema D.R."/>
        </authorList>
    </citation>
    <scope>NUCLEOTIDE SEQUENCE [LARGE SCALE GENOMIC DNA]</scope>
    <source>
        <strain evidence="1">00978-12</strain>
    </source>
</reference>
<protein>
    <submittedName>
        <fullName evidence="1">Uncharacterized protein</fullName>
    </submittedName>
</protein>
<accession>A0A7J6N521</accession>
<dbReference type="AlphaFoldDB" id="A0A7J6N521"/>
<dbReference type="Proteomes" id="UP000541610">
    <property type="component" value="Unassembled WGS sequence"/>
</dbReference>
<dbReference type="EMBL" id="JABANP010000868">
    <property type="protein sequence ID" value="KAF4678607.1"/>
    <property type="molecule type" value="Genomic_DNA"/>
</dbReference>
<organism evidence="1 2">
    <name type="scientific">Perkinsus olseni</name>
    <name type="common">Perkinsus atlanticus</name>
    <dbReference type="NCBI Taxonomy" id="32597"/>
    <lineage>
        <taxon>Eukaryota</taxon>
        <taxon>Sar</taxon>
        <taxon>Alveolata</taxon>
        <taxon>Perkinsozoa</taxon>
        <taxon>Perkinsea</taxon>
        <taxon>Perkinsida</taxon>
        <taxon>Perkinsidae</taxon>
        <taxon>Perkinsus</taxon>
    </lineage>
</organism>
<sequence>MLCTQENRQNALSRSLPEKDLACTPISGTNLYLCPTEGGLCFRNSRWRQKSPTFEFKKPLMLFTSPLPVADHSGKFYFMSRKSLALVGEDAKKYRYRLLRAHPYLAI</sequence>
<evidence type="ECO:0000313" key="1">
    <source>
        <dbReference type="EMBL" id="KAF4678607.1"/>
    </source>
</evidence>
<gene>
    <name evidence="1" type="ORF">FOZ60_016354</name>
</gene>
<name>A0A7J6N521_PEROL</name>
<evidence type="ECO:0000313" key="2">
    <source>
        <dbReference type="Proteomes" id="UP000541610"/>
    </source>
</evidence>